<dbReference type="CDD" id="cd00085">
    <property type="entry name" value="HNHc"/>
    <property type="match status" value="1"/>
</dbReference>
<evidence type="ECO:0000313" key="3">
    <source>
        <dbReference type="EMBL" id="ASK64611.1"/>
    </source>
</evidence>
<reference evidence="4" key="1">
    <citation type="submission" date="2017-07" db="EMBL/GenBank/DDBJ databases">
        <title>Brachybacterium sp. VR2415.</title>
        <authorList>
            <person name="Tak E.J."/>
            <person name="Bae J.-W."/>
        </authorList>
    </citation>
    <scope>NUCLEOTIDE SEQUENCE [LARGE SCALE GENOMIC DNA]</scope>
    <source>
        <strain evidence="4">VR2415</strain>
    </source>
</reference>
<dbReference type="InterPro" id="IPR003615">
    <property type="entry name" value="HNH_nuc"/>
</dbReference>
<name>A0A220U9P1_9MICO</name>
<evidence type="ECO:0000259" key="2">
    <source>
        <dbReference type="Pfam" id="PF02720"/>
    </source>
</evidence>
<keyword evidence="3" id="KW-0255">Endonuclease</keyword>
<dbReference type="AlphaFoldDB" id="A0A220U9P1"/>
<dbReference type="InterPro" id="IPR003870">
    <property type="entry name" value="DUF222"/>
</dbReference>
<dbReference type="Proteomes" id="UP000198398">
    <property type="component" value="Chromosome"/>
</dbReference>
<protein>
    <submittedName>
        <fullName evidence="3">HNH endonuclease</fullName>
    </submittedName>
</protein>
<proteinExistence type="predicted"/>
<evidence type="ECO:0000313" key="4">
    <source>
        <dbReference type="Proteomes" id="UP000198398"/>
    </source>
</evidence>
<keyword evidence="4" id="KW-1185">Reference proteome</keyword>
<dbReference type="RefSeq" id="WP_089063860.1">
    <property type="nucleotide sequence ID" value="NZ_CP022316.1"/>
</dbReference>
<dbReference type="GO" id="GO:0004519">
    <property type="term" value="F:endonuclease activity"/>
    <property type="evidence" value="ECO:0007669"/>
    <property type="project" value="UniProtKB-KW"/>
</dbReference>
<keyword evidence="3" id="KW-0540">Nuclease</keyword>
<dbReference type="Pfam" id="PF02720">
    <property type="entry name" value="DUF222"/>
    <property type="match status" value="1"/>
</dbReference>
<feature type="region of interest" description="Disordered" evidence="1">
    <location>
        <begin position="493"/>
        <end position="583"/>
    </location>
</feature>
<keyword evidence="3" id="KW-0378">Hydrolase</keyword>
<accession>A0A220U9P1</accession>
<evidence type="ECO:0000256" key="1">
    <source>
        <dbReference type="SAM" id="MobiDB-lite"/>
    </source>
</evidence>
<feature type="compositionally biased region" description="Low complexity" evidence="1">
    <location>
        <begin position="494"/>
        <end position="520"/>
    </location>
</feature>
<gene>
    <name evidence="3" type="ORF">CFK39_00710</name>
</gene>
<dbReference type="OrthoDB" id="4788975at2"/>
<feature type="domain" description="DUF222" evidence="2">
    <location>
        <begin position="67"/>
        <end position="378"/>
    </location>
</feature>
<sequence length="583" mass="63724">MSAIEEQPPPFDAGDRDEAAEAAFLASLPSHLRDVTARRELTRSSLPLRVHSMDDPQLSAATQRVWDVEKQEARCLAEKHRALAELYDHDGEYEEAAEVEAVDATRAGLALRVTTGAARWHLRDAYQAVHLFPRCLAALESGALPSSWFQKMLKSSRSLRDSSRKDLDIAVAAWSPDISPERFFTLLKKLITLLQQREDRPDPLDSLTRSVELLPSIEPGMGTMQISGPIPVILAQWKQVDESARAVQTAQRTALREGTPIPRDPDGLVLASGKATPLTELRFALMSSAALDLDGVSVPAGRFRLNITVPALTLLGASDEPGSLEGTIPLPPSMARSLAGSSEAWYRVLTDPTSGAFLPLPAQKYQPSAAMLEHLRLRNSMCAVPGCTRLTSWASECDHIEECRRGSADAGALTEIENLHLLCWQHHLDKTAGLLDPTRLPTAVTEPGRTRWAVGRDGDIVTVIDDLDTASLQIVEDLEHAWTCYLRGTHAGDPVTLPVTEPVTEPVPAEPETAEPESAGPEPPGPSDPGQVPTPEEPTELTEKPLPEYFCWEPPLLRRGCPRPPKEPENPPEPWKDLGPPPF</sequence>
<dbReference type="EMBL" id="CP022316">
    <property type="protein sequence ID" value="ASK64611.1"/>
    <property type="molecule type" value="Genomic_DNA"/>
</dbReference>
<organism evidence="3 4">
    <name type="scientific">Brachybacterium avium</name>
    <dbReference type="NCBI Taxonomy" id="2017485"/>
    <lineage>
        <taxon>Bacteria</taxon>
        <taxon>Bacillati</taxon>
        <taxon>Actinomycetota</taxon>
        <taxon>Actinomycetes</taxon>
        <taxon>Micrococcales</taxon>
        <taxon>Dermabacteraceae</taxon>
        <taxon>Brachybacterium</taxon>
    </lineage>
</organism>
<dbReference type="KEGG" id="brv:CFK39_00710"/>